<dbReference type="AlphaFoldDB" id="A0A7J7KF94"/>
<name>A0A7J7KF94_BUGNE</name>
<dbReference type="Pfam" id="PF15130">
    <property type="entry name" value="DUF4566"/>
    <property type="match status" value="1"/>
</dbReference>
<evidence type="ECO:0000313" key="2">
    <source>
        <dbReference type="Proteomes" id="UP000593567"/>
    </source>
</evidence>
<protein>
    <submittedName>
        <fullName evidence="1">C6orf62</fullName>
    </submittedName>
</protein>
<gene>
    <name evidence="1" type="ORF">EB796_004809</name>
</gene>
<dbReference type="EMBL" id="VXIV02000654">
    <property type="protein sequence ID" value="KAF6036883.1"/>
    <property type="molecule type" value="Genomic_DNA"/>
</dbReference>
<accession>A0A7J7KF94</accession>
<dbReference type="OrthoDB" id="9860094at2759"/>
<keyword evidence="2" id="KW-1185">Reference proteome</keyword>
<organism evidence="1 2">
    <name type="scientific">Bugula neritina</name>
    <name type="common">Brown bryozoan</name>
    <name type="synonym">Sertularia neritina</name>
    <dbReference type="NCBI Taxonomy" id="10212"/>
    <lineage>
        <taxon>Eukaryota</taxon>
        <taxon>Metazoa</taxon>
        <taxon>Spiralia</taxon>
        <taxon>Lophotrochozoa</taxon>
        <taxon>Bryozoa</taxon>
        <taxon>Gymnolaemata</taxon>
        <taxon>Cheilostomatida</taxon>
        <taxon>Flustrina</taxon>
        <taxon>Buguloidea</taxon>
        <taxon>Bugulidae</taxon>
        <taxon>Bugula</taxon>
    </lineage>
</organism>
<evidence type="ECO:0000313" key="1">
    <source>
        <dbReference type="EMBL" id="KAF6036883.1"/>
    </source>
</evidence>
<dbReference type="Proteomes" id="UP000593567">
    <property type="component" value="Unassembled WGS sequence"/>
</dbReference>
<reference evidence="1" key="1">
    <citation type="submission" date="2020-06" db="EMBL/GenBank/DDBJ databases">
        <title>Draft genome of Bugula neritina, a colonial animal packing powerful symbionts and potential medicines.</title>
        <authorList>
            <person name="Rayko M."/>
        </authorList>
    </citation>
    <scope>NUCLEOTIDE SEQUENCE [LARGE SCALE GENOMIC DNA]</scope>
    <source>
        <strain evidence="1">Kwan_BN1</strain>
    </source>
</reference>
<sequence length="220" mass="25535">MANFSPRKDVAAARLRNKLRRNRESLADQFEFKMFVVIDFKVQSKKTVIFEVDKVYPMMTNDYEEKMTKEMEKSEFSKESSLELLAKDVVQLHARNWHCKRRDVVGCSEQVDFMIWPRNDVQSIRCHLFSRWKHETKSPFKPCMASFSLSLQNMLPSCLGIDPPVSKVLVSSPTLNKACYCFYHNAQPLCQSTPGRTYELGLWVNGKIHDATIRTSLTLL</sequence>
<comment type="caution">
    <text evidence="1">The sequence shown here is derived from an EMBL/GenBank/DDBJ whole genome shotgun (WGS) entry which is preliminary data.</text>
</comment>
<proteinExistence type="predicted"/>
<dbReference type="InterPro" id="IPR027903">
    <property type="entry name" value="DUF4566"/>
</dbReference>